<keyword evidence="2" id="KW-1185">Reference proteome</keyword>
<dbReference type="EMBL" id="JBEHZE010000001">
    <property type="protein sequence ID" value="MEX6633414.1"/>
    <property type="molecule type" value="Genomic_DNA"/>
</dbReference>
<sequence>MYEIMRPLTFAGSQIAKIQSAYQDLNNRKSLDPKEIAKAANKIRWPGTRLLPADIQSLLNGSTSRWGAMKYYRAYLYGEQIGILSPSILHTREQQFSHLCYFMICMNNAKISEKVETRYETLASIYDLRIPGTSKLGIELIPEKINVATRNGSVTSRSGIIDDKRPFTFFLAQSIERTKGSPVNLGFGLIIDHDKDIILLNLKHGRSATYQHISLHLNKTEAIATQAHATSADKAWIWPAIGSRNKKRDNTNNNMYTDFMPKLIMDDYNRNKLIQILEELPKAVRPKHPNLNEKLWWAVVDQDYSTIEACIAEGADVNFQEPTHNHTPLHAASYQRDMRTIEMLLATRKCNLSLFEKDGCLPNAGLTYKERPIFLSLVKKYSPKDSYLYDSTFSQPRSWLSRLSL</sequence>
<dbReference type="SUPFAM" id="SSF48403">
    <property type="entry name" value="Ankyrin repeat"/>
    <property type="match status" value="1"/>
</dbReference>
<dbReference type="RefSeq" id="WP_369313373.1">
    <property type="nucleotide sequence ID" value="NZ_JBEHZE010000001.1"/>
</dbReference>
<reference evidence="1 2" key="1">
    <citation type="submission" date="2024-05" db="EMBL/GenBank/DDBJ databases">
        <title>Three bacterial strains, DH-69, EH-24, and ECK-19 isolated from coastal sediments.</title>
        <authorList>
            <person name="Ye Y.-Q."/>
            <person name="Du Z.-J."/>
        </authorList>
    </citation>
    <scope>NUCLEOTIDE SEQUENCE [LARGE SCALE GENOMIC DNA]</scope>
    <source>
        <strain evidence="1 2">ECK-19</strain>
    </source>
</reference>
<comment type="caution">
    <text evidence="1">The sequence shown here is derived from an EMBL/GenBank/DDBJ whole genome shotgun (WGS) entry which is preliminary data.</text>
</comment>
<evidence type="ECO:0000313" key="2">
    <source>
        <dbReference type="Proteomes" id="UP001560685"/>
    </source>
</evidence>
<dbReference type="Proteomes" id="UP001560685">
    <property type="component" value="Unassembled WGS sequence"/>
</dbReference>
<accession>A0ABV3Z3N5</accession>
<organism evidence="1 2">
    <name type="scientific">Hyphococcus lacteus</name>
    <dbReference type="NCBI Taxonomy" id="3143536"/>
    <lineage>
        <taxon>Bacteria</taxon>
        <taxon>Pseudomonadati</taxon>
        <taxon>Pseudomonadota</taxon>
        <taxon>Alphaproteobacteria</taxon>
        <taxon>Parvularculales</taxon>
        <taxon>Parvularculaceae</taxon>
        <taxon>Hyphococcus</taxon>
    </lineage>
</organism>
<dbReference type="InterPro" id="IPR036770">
    <property type="entry name" value="Ankyrin_rpt-contain_sf"/>
</dbReference>
<name>A0ABV3Z3N5_9PROT</name>
<gene>
    <name evidence="1" type="ORF">ABFZ84_07610</name>
</gene>
<evidence type="ECO:0000313" key="1">
    <source>
        <dbReference type="EMBL" id="MEX6633414.1"/>
    </source>
</evidence>
<protein>
    <submittedName>
        <fullName evidence="1">Ankyrin repeat domain-containing protein</fullName>
    </submittedName>
</protein>
<proteinExistence type="predicted"/>
<dbReference type="Gene3D" id="1.25.40.20">
    <property type="entry name" value="Ankyrin repeat-containing domain"/>
    <property type="match status" value="1"/>
</dbReference>